<proteinExistence type="inferred from homology"/>
<dbReference type="PANTHER" id="PTHR11088:SF60">
    <property type="entry name" value="TRNA DIMETHYLALLYLTRANSFERASE"/>
    <property type="match status" value="1"/>
</dbReference>
<comment type="catalytic activity">
    <reaction evidence="9 10 11">
        <text>adenosine(37) in tRNA + dimethylallyl diphosphate = N(6)-dimethylallyladenosine(37) in tRNA + diphosphate</text>
        <dbReference type="Rhea" id="RHEA:26482"/>
        <dbReference type="Rhea" id="RHEA-COMP:10162"/>
        <dbReference type="Rhea" id="RHEA-COMP:10375"/>
        <dbReference type="ChEBI" id="CHEBI:33019"/>
        <dbReference type="ChEBI" id="CHEBI:57623"/>
        <dbReference type="ChEBI" id="CHEBI:74411"/>
        <dbReference type="ChEBI" id="CHEBI:74415"/>
        <dbReference type="EC" id="2.5.1.75"/>
    </reaction>
</comment>
<protein>
    <recommendedName>
        <fullName evidence="10">tRNA dimethylallyltransferase</fullName>
        <ecNumber evidence="10">2.5.1.75</ecNumber>
    </recommendedName>
    <alternativeName>
        <fullName evidence="10">Dimethylallyl diphosphate:tRNA dimethylallyltransferase</fullName>
        <shortName evidence="10">DMAPP:tRNA dimethylallyltransferase</shortName>
        <shortName evidence="10">DMATase</shortName>
    </alternativeName>
    <alternativeName>
        <fullName evidence="10">Isopentenyl-diphosphate:tRNA isopentenyltransferase</fullName>
        <shortName evidence="10">IPP transferase</shortName>
        <shortName evidence="10">IPPT</shortName>
        <shortName evidence="10">IPTase</shortName>
    </alternativeName>
</protein>
<dbReference type="NCBIfam" id="TIGR00174">
    <property type="entry name" value="miaA"/>
    <property type="match status" value="1"/>
</dbReference>
<comment type="subunit">
    <text evidence="10">Monomer.</text>
</comment>
<evidence type="ECO:0000256" key="2">
    <source>
        <dbReference type="ARBA" id="ARBA00003213"/>
    </source>
</evidence>
<evidence type="ECO:0000256" key="3">
    <source>
        <dbReference type="ARBA" id="ARBA00005842"/>
    </source>
</evidence>
<comment type="similarity">
    <text evidence="3 10 13">Belongs to the IPP transferase family.</text>
</comment>
<keyword evidence="15" id="KW-1185">Reference proteome</keyword>
<evidence type="ECO:0000256" key="4">
    <source>
        <dbReference type="ARBA" id="ARBA00022679"/>
    </source>
</evidence>
<dbReference type="PANTHER" id="PTHR11088">
    <property type="entry name" value="TRNA DIMETHYLALLYLTRANSFERASE"/>
    <property type="match status" value="1"/>
</dbReference>
<keyword evidence="5 10" id="KW-0819">tRNA processing</keyword>
<evidence type="ECO:0000256" key="6">
    <source>
        <dbReference type="ARBA" id="ARBA00022741"/>
    </source>
</evidence>
<dbReference type="GO" id="GO:0052381">
    <property type="term" value="F:tRNA dimethylallyltransferase activity"/>
    <property type="evidence" value="ECO:0007669"/>
    <property type="project" value="UniProtKB-UniRule"/>
</dbReference>
<sequence>MNSLSKFYGIYFLFKIEEVMTFRKSFVIFIMGPTACGKTSFAINLKKILPIEIISVDSGLIYRDMNIGTAKPTSFELLNVPHKLINIKDPTETYSVAEFFHDAKREVKNIQYRGNIPVFVGGTMLYYKVLLNGLKSSPKKSTKLRNSIINILKNKGTQYIYNFLKKKNSKLIKKVHPHDSYRLFRALELSILCKKSSLIENNMDINEKFLDNICQFALIPKNKHTLYNNIKIRLQTMLESGFEDEVKMILSKKNIHENLPSMRCVGYRQMYKYLTNKINYNQLVHEIMKATVFLAKRQMTWIRSWKSLYYLDSENKNLATDTLLTVLNKQQYI</sequence>
<gene>
    <name evidence="10 14" type="primary">miaA</name>
    <name evidence="14" type="ORF">D9V65_02315</name>
</gene>
<keyword evidence="7 10" id="KW-0067">ATP-binding</keyword>
<accession>A0A4D6XVK3</accession>
<dbReference type="GO" id="GO:0006400">
    <property type="term" value="P:tRNA modification"/>
    <property type="evidence" value="ECO:0007669"/>
    <property type="project" value="TreeGrafter"/>
</dbReference>
<dbReference type="EMBL" id="CP033012">
    <property type="protein sequence ID" value="QCI19557.1"/>
    <property type="molecule type" value="Genomic_DNA"/>
</dbReference>
<keyword evidence="6 10" id="KW-0547">Nucleotide-binding</keyword>
<evidence type="ECO:0000256" key="8">
    <source>
        <dbReference type="ARBA" id="ARBA00022842"/>
    </source>
</evidence>
<dbReference type="SUPFAM" id="SSF52540">
    <property type="entry name" value="P-loop containing nucleoside triphosphate hydrolases"/>
    <property type="match status" value="1"/>
</dbReference>
<feature type="binding site" evidence="10">
    <location>
        <begin position="32"/>
        <end position="39"/>
    </location>
    <ligand>
        <name>ATP</name>
        <dbReference type="ChEBI" id="CHEBI:30616"/>
    </ligand>
</feature>
<dbReference type="InterPro" id="IPR039657">
    <property type="entry name" value="Dimethylallyltransferase"/>
</dbReference>
<organism evidence="14 15">
    <name type="scientific">Buchnera aphidicola</name>
    <name type="common">Anoecia oenotherae</name>
    <dbReference type="NCBI Taxonomy" id="1241833"/>
    <lineage>
        <taxon>Bacteria</taxon>
        <taxon>Pseudomonadati</taxon>
        <taxon>Pseudomonadota</taxon>
        <taxon>Gammaproteobacteria</taxon>
        <taxon>Enterobacterales</taxon>
        <taxon>Erwiniaceae</taxon>
        <taxon>Buchnera</taxon>
    </lineage>
</organism>
<dbReference type="EC" id="2.5.1.75" evidence="10"/>
<dbReference type="Proteomes" id="UP000298677">
    <property type="component" value="Chromosome"/>
</dbReference>
<dbReference type="Pfam" id="PF01715">
    <property type="entry name" value="IPPT"/>
    <property type="match status" value="1"/>
</dbReference>
<comment type="function">
    <text evidence="2 10 12">Catalyzes the transfer of a dimethylallyl group onto the adenine at position 37 in tRNAs that read codons beginning with uridine, leading to the formation of N6-(dimethylallyl)adenosine (i(6)A).</text>
</comment>
<evidence type="ECO:0000256" key="10">
    <source>
        <dbReference type="HAMAP-Rule" id="MF_00185"/>
    </source>
</evidence>
<evidence type="ECO:0000256" key="5">
    <source>
        <dbReference type="ARBA" id="ARBA00022694"/>
    </source>
</evidence>
<dbReference type="GO" id="GO:0005524">
    <property type="term" value="F:ATP binding"/>
    <property type="evidence" value="ECO:0007669"/>
    <property type="project" value="UniProtKB-UniRule"/>
</dbReference>
<dbReference type="CDD" id="cd02019">
    <property type="entry name" value="NK"/>
    <property type="match status" value="1"/>
</dbReference>
<evidence type="ECO:0000256" key="11">
    <source>
        <dbReference type="RuleBase" id="RU003783"/>
    </source>
</evidence>
<comment type="caution">
    <text evidence="10">Lacks conserved residue(s) required for the propagation of feature annotation.</text>
</comment>
<dbReference type="AlphaFoldDB" id="A0A4D6XVK3"/>
<keyword evidence="8 10" id="KW-0460">Magnesium</keyword>
<dbReference type="Gene3D" id="3.40.50.300">
    <property type="entry name" value="P-loop containing nucleotide triphosphate hydrolases"/>
    <property type="match status" value="1"/>
</dbReference>
<dbReference type="HAMAP" id="MF_00185">
    <property type="entry name" value="IPP_trans"/>
    <property type="match status" value="1"/>
</dbReference>
<dbReference type="Gene3D" id="1.10.20.140">
    <property type="match status" value="1"/>
</dbReference>
<evidence type="ECO:0000313" key="15">
    <source>
        <dbReference type="Proteomes" id="UP000298677"/>
    </source>
</evidence>
<dbReference type="InterPro" id="IPR027417">
    <property type="entry name" value="P-loop_NTPase"/>
</dbReference>
<name>A0A4D6XVK3_9GAMM</name>
<feature type="site" description="Interaction with substrate tRNA" evidence="10">
    <location>
        <position position="123"/>
    </location>
</feature>
<keyword evidence="4 10" id="KW-0808">Transferase</keyword>
<evidence type="ECO:0000256" key="9">
    <source>
        <dbReference type="ARBA" id="ARBA00049563"/>
    </source>
</evidence>
<feature type="region of interest" description="Interaction with substrate tRNA" evidence="10">
    <location>
        <begin position="57"/>
        <end position="60"/>
    </location>
</feature>
<evidence type="ECO:0000313" key="14">
    <source>
        <dbReference type="EMBL" id="QCI19557.1"/>
    </source>
</evidence>
<evidence type="ECO:0000256" key="7">
    <source>
        <dbReference type="ARBA" id="ARBA00022840"/>
    </source>
</evidence>
<comment type="cofactor">
    <cofactor evidence="1 10">
        <name>Mg(2+)</name>
        <dbReference type="ChEBI" id="CHEBI:18420"/>
    </cofactor>
</comment>
<evidence type="ECO:0000256" key="1">
    <source>
        <dbReference type="ARBA" id="ARBA00001946"/>
    </source>
</evidence>
<feature type="site" description="Interaction with substrate tRNA" evidence="10">
    <location>
        <position position="145"/>
    </location>
</feature>
<dbReference type="InterPro" id="IPR018022">
    <property type="entry name" value="IPT"/>
</dbReference>
<evidence type="ECO:0000256" key="12">
    <source>
        <dbReference type="RuleBase" id="RU003784"/>
    </source>
</evidence>
<feature type="binding site" evidence="10">
    <location>
        <begin position="34"/>
        <end position="39"/>
    </location>
    <ligand>
        <name>substrate</name>
    </ligand>
</feature>
<feature type="region of interest" description="Interaction with substrate tRNA" evidence="10">
    <location>
        <begin position="263"/>
        <end position="268"/>
    </location>
</feature>
<reference evidence="14 15" key="1">
    <citation type="submission" date="2018-10" db="EMBL/GenBank/DDBJ databases">
        <title>Comparative functional genomics of the obligate endosymbiont Buchnera aphidicola.</title>
        <authorList>
            <person name="Chong R.A."/>
        </authorList>
    </citation>
    <scope>NUCLEOTIDE SEQUENCE [LARGE SCALE GENOMIC DNA]</scope>
    <source>
        <strain evidence="14 15">Aoe</strain>
    </source>
</reference>
<evidence type="ECO:0000256" key="13">
    <source>
        <dbReference type="RuleBase" id="RU003785"/>
    </source>
</evidence>